<feature type="transmembrane region" description="Helical" evidence="1">
    <location>
        <begin position="102"/>
        <end position="129"/>
    </location>
</feature>
<keyword evidence="1" id="KW-0472">Membrane</keyword>
<evidence type="ECO:0000313" key="2">
    <source>
        <dbReference type="EMBL" id="CAA9367382.1"/>
    </source>
</evidence>
<accession>A0A6J4MXU7</accession>
<evidence type="ECO:0000256" key="1">
    <source>
        <dbReference type="SAM" id="Phobius"/>
    </source>
</evidence>
<name>A0A6J4MXU7_9BACT</name>
<keyword evidence="1" id="KW-0812">Transmembrane</keyword>
<dbReference type="EMBL" id="CADCTV010000882">
    <property type="protein sequence ID" value="CAA9367382.1"/>
    <property type="molecule type" value="Genomic_DNA"/>
</dbReference>
<gene>
    <name evidence="2" type="ORF">AVDCRST_MAG89-4229</name>
</gene>
<sequence>MSDESLRSQVDGLLESEEDQLFAELGIRARAMQADPRVAGFYAPQVTHRAAEMGALDDVRDFGRRLFRRWNVQAWELVCGTDADDSKDRDDFLGAIGVDKTVATAALAALLVSHLALAPAVAAVAAAIIMKRFARPVYDEFCSSWKGSLPAASGGAG</sequence>
<proteinExistence type="predicted"/>
<protein>
    <submittedName>
        <fullName evidence="2">Uncharacterized protein</fullName>
    </submittedName>
</protein>
<reference evidence="2" key="1">
    <citation type="submission" date="2020-02" db="EMBL/GenBank/DDBJ databases">
        <authorList>
            <person name="Meier V. D."/>
        </authorList>
    </citation>
    <scope>NUCLEOTIDE SEQUENCE</scope>
    <source>
        <strain evidence="2">AVDCRST_MAG89</strain>
    </source>
</reference>
<keyword evidence="1" id="KW-1133">Transmembrane helix</keyword>
<dbReference type="AlphaFoldDB" id="A0A6J4MXU7"/>
<organism evidence="2">
    <name type="scientific">uncultured Gemmatimonadota bacterium</name>
    <dbReference type="NCBI Taxonomy" id="203437"/>
    <lineage>
        <taxon>Bacteria</taxon>
        <taxon>Pseudomonadati</taxon>
        <taxon>Gemmatimonadota</taxon>
        <taxon>environmental samples</taxon>
    </lineage>
</organism>